<keyword evidence="1" id="KW-0732">Signal</keyword>
<feature type="domain" description="Neurotransmitter-gated ion-channel ligand-binding" evidence="2">
    <location>
        <begin position="42"/>
        <end position="129"/>
    </location>
</feature>
<reference evidence="3" key="1">
    <citation type="submission" date="2022-01" db="EMBL/GenBank/DDBJ databases">
        <authorList>
            <person name="King R."/>
        </authorList>
    </citation>
    <scope>NUCLEOTIDE SEQUENCE</scope>
</reference>
<organism evidence="3 4">
    <name type="scientific">Nezara viridula</name>
    <name type="common">Southern green stink bug</name>
    <name type="synonym">Cimex viridulus</name>
    <dbReference type="NCBI Taxonomy" id="85310"/>
    <lineage>
        <taxon>Eukaryota</taxon>
        <taxon>Metazoa</taxon>
        <taxon>Ecdysozoa</taxon>
        <taxon>Arthropoda</taxon>
        <taxon>Hexapoda</taxon>
        <taxon>Insecta</taxon>
        <taxon>Pterygota</taxon>
        <taxon>Neoptera</taxon>
        <taxon>Paraneoptera</taxon>
        <taxon>Hemiptera</taxon>
        <taxon>Heteroptera</taxon>
        <taxon>Panheteroptera</taxon>
        <taxon>Pentatomomorpha</taxon>
        <taxon>Pentatomoidea</taxon>
        <taxon>Pentatomidae</taxon>
        <taxon>Pentatominae</taxon>
        <taxon>Nezara</taxon>
    </lineage>
</organism>
<dbReference type="AlphaFoldDB" id="A0A9P0HPV3"/>
<dbReference type="Proteomes" id="UP001152798">
    <property type="component" value="Chromosome 7"/>
</dbReference>
<dbReference type="PANTHER" id="PTHR18945">
    <property type="entry name" value="NEUROTRANSMITTER GATED ION CHANNEL"/>
    <property type="match status" value="1"/>
</dbReference>
<proteinExistence type="predicted"/>
<accession>A0A9P0HPV3</accession>
<sequence>MSSPPVALVAIIQIFFVLTESTYVEHEHGEFTKPLWNSTYTDQLKRDLLTSYDKFARPTQHTNITTVIMDIDLKHVHLDDAKFLLTVNAWLKMKWRDDKLQWNASDYGGLKHLHLADHEIWQPDIALYNR</sequence>
<dbReference type="Pfam" id="PF02931">
    <property type="entry name" value="Neur_chan_LBD"/>
    <property type="match status" value="1"/>
</dbReference>
<gene>
    <name evidence="3" type="ORF">NEZAVI_LOCUS14659</name>
</gene>
<dbReference type="InterPro" id="IPR036734">
    <property type="entry name" value="Neur_chan_lig-bd_sf"/>
</dbReference>
<evidence type="ECO:0000313" key="3">
    <source>
        <dbReference type="EMBL" id="CAH1406798.1"/>
    </source>
</evidence>
<protein>
    <recommendedName>
        <fullName evidence="2">Neurotransmitter-gated ion-channel ligand-binding domain-containing protein</fullName>
    </recommendedName>
</protein>
<evidence type="ECO:0000313" key="4">
    <source>
        <dbReference type="Proteomes" id="UP001152798"/>
    </source>
</evidence>
<dbReference type="GO" id="GO:0005230">
    <property type="term" value="F:extracellular ligand-gated monoatomic ion channel activity"/>
    <property type="evidence" value="ECO:0007669"/>
    <property type="project" value="InterPro"/>
</dbReference>
<evidence type="ECO:0000259" key="2">
    <source>
        <dbReference type="Pfam" id="PF02931"/>
    </source>
</evidence>
<dbReference type="InterPro" id="IPR006201">
    <property type="entry name" value="Neur_channel"/>
</dbReference>
<name>A0A9P0HPV3_NEZVI</name>
<dbReference type="GO" id="GO:0016020">
    <property type="term" value="C:membrane"/>
    <property type="evidence" value="ECO:0007669"/>
    <property type="project" value="InterPro"/>
</dbReference>
<dbReference type="OrthoDB" id="410315at2759"/>
<feature type="signal peptide" evidence="1">
    <location>
        <begin position="1"/>
        <end position="21"/>
    </location>
</feature>
<dbReference type="SUPFAM" id="SSF63712">
    <property type="entry name" value="Nicotinic receptor ligand binding domain-like"/>
    <property type="match status" value="1"/>
</dbReference>
<feature type="chain" id="PRO_5040409443" description="Neurotransmitter-gated ion-channel ligand-binding domain-containing protein" evidence="1">
    <location>
        <begin position="22"/>
        <end position="130"/>
    </location>
</feature>
<dbReference type="GO" id="GO:0004888">
    <property type="term" value="F:transmembrane signaling receptor activity"/>
    <property type="evidence" value="ECO:0007669"/>
    <property type="project" value="InterPro"/>
</dbReference>
<dbReference type="EMBL" id="OV725083">
    <property type="protein sequence ID" value="CAH1406798.1"/>
    <property type="molecule type" value="Genomic_DNA"/>
</dbReference>
<dbReference type="Gene3D" id="2.70.170.10">
    <property type="entry name" value="Neurotransmitter-gated ion-channel ligand-binding domain"/>
    <property type="match status" value="1"/>
</dbReference>
<dbReference type="InterPro" id="IPR006202">
    <property type="entry name" value="Neur_chan_lig-bd"/>
</dbReference>
<keyword evidence="4" id="KW-1185">Reference proteome</keyword>
<evidence type="ECO:0000256" key="1">
    <source>
        <dbReference type="SAM" id="SignalP"/>
    </source>
</evidence>